<dbReference type="CDD" id="cd08768">
    <property type="entry name" value="Cdc6_C"/>
    <property type="match status" value="1"/>
</dbReference>
<sequence>MPSNPKQTASRIATRSSPKEADAAGPEIAGSGHGNSTPPRRRLRSDQSQVTESPMSTPMKRKSPRLCINSSPNSPNGGVKEHSDKIIKLSRSPAKTLLYSSGPKQQWNPRDPQHMGAVKKVMHVSIIPHSIVCREAEQQRVFEFCKGCVQQGKSGSLYLSGCPGTGKSLSVEKVKHDLLEWAQDAGFQAPDVLSVECTSLATTSEIFRKILGKFQMKGKANDVTSPLQHLQKMYTQKQPPTTADGKMMLVIADELDYLITKDRAVLHDLFMLTALPFSRCILIGIANAIDLVDRFLPRLQSLNCKPLVITFPAYSKDQILEILQERLNGLPFVVFQREALELCARRIAAASGDMRKALDICRSAIDLVEAEVNETAGEMNISLIDSENPRVEETATVRIHHMALALSRAFRSPTVDIIQSLPQHQQITLCSVLKLVRGRKKDTNIGELYKSYVEVCKELRIPGVGNLEFSSVCEALNDQGVLKLGQSRNSNLRKITPKVEEADITFALQVCKRQCSSSREEGKLAN</sequence>
<keyword evidence="6" id="KW-0131">Cell cycle</keyword>
<feature type="domain" description="Cdc6 C-terminal" evidence="9">
    <location>
        <begin position="429"/>
        <end position="508"/>
    </location>
</feature>
<dbReference type="Proteomes" id="UP001346149">
    <property type="component" value="Unassembled WGS sequence"/>
</dbReference>
<evidence type="ECO:0000256" key="1">
    <source>
        <dbReference type="ARBA" id="ARBA00004123"/>
    </source>
</evidence>
<dbReference type="Gene3D" id="1.10.8.60">
    <property type="match status" value="1"/>
</dbReference>
<dbReference type="GO" id="GO:0003688">
    <property type="term" value="F:DNA replication origin binding"/>
    <property type="evidence" value="ECO:0007669"/>
    <property type="project" value="TreeGrafter"/>
</dbReference>
<dbReference type="AlphaFoldDB" id="A0AAN7LIW2"/>
<keyword evidence="3" id="KW-0132">Cell division</keyword>
<comment type="caution">
    <text evidence="10">The sequence shown here is derived from an EMBL/GenBank/DDBJ whole genome shotgun (WGS) entry which is preliminary data.</text>
</comment>
<dbReference type="GO" id="GO:0051301">
    <property type="term" value="P:cell division"/>
    <property type="evidence" value="ECO:0007669"/>
    <property type="project" value="UniProtKB-UniRule"/>
</dbReference>
<comment type="subcellular location">
    <subcellularLocation>
        <location evidence="1">Nucleus</location>
    </subcellularLocation>
</comment>
<evidence type="ECO:0000256" key="5">
    <source>
        <dbReference type="ARBA" id="ARBA00023242"/>
    </source>
</evidence>
<dbReference type="Pfam" id="PF13401">
    <property type="entry name" value="AAA_22"/>
    <property type="match status" value="1"/>
</dbReference>
<dbReference type="SUPFAM" id="SSF52540">
    <property type="entry name" value="P-loop containing nucleoside triphosphate hydrolases"/>
    <property type="match status" value="1"/>
</dbReference>
<evidence type="ECO:0000256" key="7">
    <source>
        <dbReference type="PIRNR" id="PIRNR001767"/>
    </source>
</evidence>
<keyword evidence="11" id="KW-1185">Reference proteome</keyword>
<name>A0AAN7LIW2_TRANT</name>
<dbReference type="SUPFAM" id="SSF46785">
    <property type="entry name" value="Winged helix' DNA-binding domain"/>
    <property type="match status" value="1"/>
</dbReference>
<feature type="region of interest" description="Disordered" evidence="8">
    <location>
        <begin position="1"/>
        <end position="83"/>
    </location>
</feature>
<evidence type="ECO:0000256" key="4">
    <source>
        <dbReference type="ARBA" id="ARBA00022705"/>
    </source>
</evidence>
<gene>
    <name evidence="10" type="ORF">SAY86_002278</name>
</gene>
<dbReference type="GO" id="GO:0005634">
    <property type="term" value="C:nucleus"/>
    <property type="evidence" value="ECO:0007669"/>
    <property type="project" value="UniProtKB-SubCell"/>
</dbReference>
<dbReference type="SMART" id="SM01074">
    <property type="entry name" value="Cdc6_C"/>
    <property type="match status" value="1"/>
</dbReference>
<dbReference type="Pfam" id="PF22606">
    <property type="entry name" value="Cdc6-ORC-like_ATPase_lid"/>
    <property type="match status" value="1"/>
</dbReference>
<dbReference type="InterPro" id="IPR050311">
    <property type="entry name" value="ORC1/CDC6"/>
</dbReference>
<dbReference type="PANTHER" id="PTHR10763">
    <property type="entry name" value="CELL DIVISION CONTROL PROTEIN 6-RELATED"/>
    <property type="match status" value="1"/>
</dbReference>
<dbReference type="InterPro" id="IPR054425">
    <property type="entry name" value="Cdc6_ORC1-like_ATPase_lid"/>
</dbReference>
<accession>A0AAN7LIW2</accession>
<dbReference type="InterPro" id="IPR036388">
    <property type="entry name" value="WH-like_DNA-bd_sf"/>
</dbReference>
<reference evidence="10 11" key="1">
    <citation type="journal article" date="2023" name="Hortic Res">
        <title>Pangenome of water caltrop reveals structural variations and asymmetric subgenome divergence after allopolyploidization.</title>
        <authorList>
            <person name="Zhang X."/>
            <person name="Chen Y."/>
            <person name="Wang L."/>
            <person name="Yuan Y."/>
            <person name="Fang M."/>
            <person name="Shi L."/>
            <person name="Lu R."/>
            <person name="Comes H.P."/>
            <person name="Ma Y."/>
            <person name="Chen Y."/>
            <person name="Huang G."/>
            <person name="Zhou Y."/>
            <person name="Zheng Z."/>
            <person name="Qiu Y."/>
        </authorList>
    </citation>
    <scope>NUCLEOTIDE SEQUENCE [LARGE SCALE GENOMIC DNA]</scope>
    <source>
        <strain evidence="10">F231</strain>
    </source>
</reference>
<dbReference type="Gene3D" id="1.10.10.10">
    <property type="entry name" value="Winged helix-like DNA-binding domain superfamily/Winged helix DNA-binding domain"/>
    <property type="match status" value="1"/>
</dbReference>
<comment type="similarity">
    <text evidence="2 7">Belongs to the CDC6/cdc18 family.</text>
</comment>
<proteinExistence type="inferred from homology"/>
<dbReference type="GO" id="GO:0016887">
    <property type="term" value="F:ATP hydrolysis activity"/>
    <property type="evidence" value="ECO:0007669"/>
    <property type="project" value="InterPro"/>
</dbReference>
<dbReference type="InterPro" id="IPR015163">
    <property type="entry name" value="Cdc6_C"/>
</dbReference>
<evidence type="ECO:0000313" key="10">
    <source>
        <dbReference type="EMBL" id="KAK4785589.1"/>
    </source>
</evidence>
<dbReference type="Pfam" id="PF09079">
    <property type="entry name" value="WHD_Cdc6"/>
    <property type="match status" value="1"/>
</dbReference>
<dbReference type="GO" id="GO:0033314">
    <property type="term" value="P:mitotic DNA replication checkpoint signaling"/>
    <property type="evidence" value="ECO:0007669"/>
    <property type="project" value="TreeGrafter"/>
</dbReference>
<dbReference type="InterPro" id="IPR027417">
    <property type="entry name" value="P-loop_NTPase"/>
</dbReference>
<dbReference type="PANTHER" id="PTHR10763:SF26">
    <property type="entry name" value="CELL DIVISION CONTROL PROTEIN 6 HOMOLOG"/>
    <property type="match status" value="1"/>
</dbReference>
<evidence type="ECO:0000256" key="8">
    <source>
        <dbReference type="SAM" id="MobiDB-lite"/>
    </source>
</evidence>
<dbReference type="FunFam" id="3.40.50.300:FF:000547">
    <property type="entry name" value="Cell division control protein"/>
    <property type="match status" value="1"/>
</dbReference>
<dbReference type="InterPro" id="IPR016314">
    <property type="entry name" value="Cdc6/18"/>
</dbReference>
<feature type="compositionally biased region" description="Polar residues" evidence="8">
    <location>
        <begin position="1"/>
        <end position="16"/>
    </location>
</feature>
<feature type="compositionally biased region" description="Polar residues" evidence="8">
    <location>
        <begin position="46"/>
        <end position="56"/>
    </location>
</feature>
<organism evidence="10 11">
    <name type="scientific">Trapa natans</name>
    <name type="common">Water chestnut</name>
    <dbReference type="NCBI Taxonomy" id="22666"/>
    <lineage>
        <taxon>Eukaryota</taxon>
        <taxon>Viridiplantae</taxon>
        <taxon>Streptophyta</taxon>
        <taxon>Embryophyta</taxon>
        <taxon>Tracheophyta</taxon>
        <taxon>Spermatophyta</taxon>
        <taxon>Magnoliopsida</taxon>
        <taxon>eudicotyledons</taxon>
        <taxon>Gunneridae</taxon>
        <taxon>Pentapetalae</taxon>
        <taxon>rosids</taxon>
        <taxon>malvids</taxon>
        <taxon>Myrtales</taxon>
        <taxon>Lythraceae</taxon>
        <taxon>Trapa</taxon>
    </lineage>
</organism>
<protein>
    <recommendedName>
        <fullName evidence="7">Cell division control protein</fullName>
    </recommendedName>
</protein>
<evidence type="ECO:0000313" key="11">
    <source>
        <dbReference type="Proteomes" id="UP001346149"/>
    </source>
</evidence>
<evidence type="ECO:0000256" key="2">
    <source>
        <dbReference type="ARBA" id="ARBA00006184"/>
    </source>
</evidence>
<dbReference type="PIRSF" id="PIRSF001767">
    <property type="entry name" value="Cdc6"/>
    <property type="match status" value="1"/>
</dbReference>
<dbReference type="Gene3D" id="3.40.50.300">
    <property type="entry name" value="P-loop containing nucleotide triphosphate hydrolases"/>
    <property type="match status" value="1"/>
</dbReference>
<dbReference type="GO" id="GO:0006270">
    <property type="term" value="P:DNA replication initiation"/>
    <property type="evidence" value="ECO:0007669"/>
    <property type="project" value="UniProtKB-UniRule"/>
</dbReference>
<evidence type="ECO:0000256" key="6">
    <source>
        <dbReference type="ARBA" id="ARBA00023306"/>
    </source>
</evidence>
<keyword evidence="4" id="KW-0235">DNA replication</keyword>
<keyword evidence="5" id="KW-0539">Nucleus</keyword>
<evidence type="ECO:0000256" key="3">
    <source>
        <dbReference type="ARBA" id="ARBA00022618"/>
    </source>
</evidence>
<dbReference type="InterPro" id="IPR036390">
    <property type="entry name" value="WH_DNA-bd_sf"/>
</dbReference>
<evidence type="ECO:0000259" key="9">
    <source>
        <dbReference type="SMART" id="SM01074"/>
    </source>
</evidence>
<dbReference type="EMBL" id="JAXQNO010000013">
    <property type="protein sequence ID" value="KAK4785589.1"/>
    <property type="molecule type" value="Genomic_DNA"/>
</dbReference>
<dbReference type="InterPro" id="IPR049945">
    <property type="entry name" value="AAA_22"/>
</dbReference>